<evidence type="ECO:0000313" key="2">
    <source>
        <dbReference type="EMBL" id="KAF7306945.1"/>
    </source>
</evidence>
<feature type="region of interest" description="Disordered" evidence="1">
    <location>
        <begin position="348"/>
        <end position="381"/>
    </location>
</feature>
<protein>
    <submittedName>
        <fullName evidence="2">Uncharacterized protein</fullName>
    </submittedName>
</protein>
<dbReference type="GeneID" id="59344188"/>
<comment type="caution">
    <text evidence="2">The sequence shown here is derived from an EMBL/GenBank/DDBJ whole genome shotgun (WGS) entry which is preliminary data.</text>
</comment>
<dbReference type="RefSeq" id="XP_037221964.1">
    <property type="nucleotide sequence ID" value="XM_037361672.1"/>
</dbReference>
<feature type="region of interest" description="Disordered" evidence="1">
    <location>
        <begin position="738"/>
        <end position="772"/>
    </location>
</feature>
<keyword evidence="3" id="KW-1185">Reference proteome</keyword>
<reference evidence="2" key="1">
    <citation type="submission" date="2020-05" db="EMBL/GenBank/DDBJ databases">
        <title>Mycena genomes resolve the evolution of fungal bioluminescence.</title>
        <authorList>
            <person name="Tsai I.J."/>
        </authorList>
    </citation>
    <scope>NUCLEOTIDE SEQUENCE</scope>
    <source>
        <strain evidence="2">171206Taipei</strain>
    </source>
</reference>
<feature type="region of interest" description="Disordered" evidence="1">
    <location>
        <begin position="464"/>
        <end position="485"/>
    </location>
</feature>
<feature type="compositionally biased region" description="Polar residues" evidence="1">
    <location>
        <begin position="471"/>
        <end position="485"/>
    </location>
</feature>
<dbReference type="EMBL" id="JACAZF010000004">
    <property type="protein sequence ID" value="KAF7306945.1"/>
    <property type="molecule type" value="Genomic_DNA"/>
</dbReference>
<name>A0A8H6SXI5_9AGAR</name>
<proteinExistence type="predicted"/>
<dbReference type="AlphaFoldDB" id="A0A8H6SXI5"/>
<sequence>MVVLADWRNSSGIVSITLYHPADMSNTSPPTNRSPTKRHMHNYSLPSPSALCTIPRPPARCQSSSTLTDFRQAVYMPEAKKTVNQQGSLVATSAPPPSPAKLRTTASDPSLLDRIGYNDKSPTSRYSGSNVYVARHGRSFSSSANLVLAPSKSISLSRIPSKKSTSKRLSELPITALPIPLPTPPEEGPEVVWNIDPFASTPRVIESLPRSQWSPLSSISSLEDYPPPKKLKGFLGLRSNHKSQPIKHTNTQRGEGLVMMGSNDFLPTEDISSTRSSSEWLLSSRTPVPNISSNSKDVTVTRRVDAHAQDVGNALIETKSTPISVGVSTTARRTVDGSVADGELSIRQYHAPPTPPLLSTRTGPPPQASSRVVHSSFQTKPPSDHLAFASIPFNKKSPLVSSPRMANTSGLPPPLLPPRSTRRPPPVKISTWVPERTETTPDDLNLILDNLSMMSPIISPLPTPPYTPSSFGTSSEKSTIHSRSLSTASSLLISPMPTPPSLSPSSSTPPFTPALDILVLDSKIEHVMESHYVKASSETLTSEAHSPSHSKDRNSLYQAEFAWQEEPRSPPSRLSFHAGDGVANDTEDEDEEVKSIYSIYSHFSSTYSFRSRTPSARRKRAPPVRRNNSKLERHSMATSVVSVYSQASYAPEDRTELPPVPVVPLVLKVDKAPSEEVAPNGTSFPRAKTSMLYTDDWRALLAARKLGRKPSNISNNTSNMSMVDVVLPITSPTPHIDKVPSSALAPNRRQRSITAHSDPPTETPSVAVSKHGKGLGGMLSRVSGLKQRLSSLTLYRAPSISALSSSGHPYSSSCLNIDTADPNVISITRNSFLLPGRP</sequence>
<dbReference type="Proteomes" id="UP000636479">
    <property type="component" value="Unassembled WGS sequence"/>
</dbReference>
<feature type="compositionally biased region" description="Pro residues" evidence="1">
    <location>
        <begin position="411"/>
        <end position="427"/>
    </location>
</feature>
<accession>A0A8H6SXI5</accession>
<feature type="compositionally biased region" description="Polar residues" evidence="1">
    <location>
        <begin position="357"/>
        <end position="381"/>
    </location>
</feature>
<evidence type="ECO:0000313" key="3">
    <source>
        <dbReference type="Proteomes" id="UP000636479"/>
    </source>
</evidence>
<feature type="region of interest" description="Disordered" evidence="1">
    <location>
        <begin position="564"/>
        <end position="590"/>
    </location>
</feature>
<organism evidence="2 3">
    <name type="scientific">Mycena indigotica</name>
    <dbReference type="NCBI Taxonomy" id="2126181"/>
    <lineage>
        <taxon>Eukaryota</taxon>
        <taxon>Fungi</taxon>
        <taxon>Dikarya</taxon>
        <taxon>Basidiomycota</taxon>
        <taxon>Agaricomycotina</taxon>
        <taxon>Agaricomycetes</taxon>
        <taxon>Agaricomycetidae</taxon>
        <taxon>Agaricales</taxon>
        <taxon>Marasmiineae</taxon>
        <taxon>Mycenaceae</taxon>
        <taxon>Mycena</taxon>
    </lineage>
</organism>
<evidence type="ECO:0000256" key="1">
    <source>
        <dbReference type="SAM" id="MobiDB-lite"/>
    </source>
</evidence>
<feature type="region of interest" description="Disordered" evidence="1">
    <location>
        <begin position="399"/>
        <end position="428"/>
    </location>
</feature>
<gene>
    <name evidence="2" type="ORF">MIND_00487300</name>
</gene>
<dbReference type="OrthoDB" id="3071506at2759"/>